<evidence type="ECO:0000313" key="3">
    <source>
        <dbReference type="EMBL" id="KAG8460469.1"/>
    </source>
</evidence>
<evidence type="ECO:0000313" key="4">
    <source>
        <dbReference type="Proteomes" id="UP000751190"/>
    </source>
</evidence>
<proteinExistence type="predicted"/>
<gene>
    <name evidence="3" type="ORF">KFE25_013119</name>
</gene>
<dbReference type="AlphaFoldDB" id="A0A8J5XAG3"/>
<name>A0A8J5XAG3_DIALT</name>
<evidence type="ECO:0000256" key="1">
    <source>
        <dbReference type="SAM" id="MobiDB-lite"/>
    </source>
</evidence>
<evidence type="ECO:0000256" key="2">
    <source>
        <dbReference type="SAM" id="Phobius"/>
    </source>
</evidence>
<accession>A0A8J5XAG3</accession>
<reference evidence="3" key="1">
    <citation type="submission" date="2021-05" db="EMBL/GenBank/DDBJ databases">
        <title>The genome of the haptophyte Pavlova lutheri (Diacronema luteri, Pavlovales) - a model for lipid biosynthesis in eukaryotic algae.</title>
        <authorList>
            <person name="Hulatt C.J."/>
            <person name="Posewitz M.C."/>
        </authorList>
    </citation>
    <scope>NUCLEOTIDE SEQUENCE</scope>
    <source>
        <strain evidence="3">NIVA-4/92</strain>
    </source>
</reference>
<evidence type="ECO:0008006" key="5">
    <source>
        <dbReference type="Google" id="ProtNLM"/>
    </source>
</evidence>
<feature type="region of interest" description="Disordered" evidence="1">
    <location>
        <begin position="379"/>
        <end position="406"/>
    </location>
</feature>
<organism evidence="3 4">
    <name type="scientific">Diacronema lutheri</name>
    <name type="common">Unicellular marine alga</name>
    <name type="synonym">Monochrysis lutheri</name>
    <dbReference type="NCBI Taxonomy" id="2081491"/>
    <lineage>
        <taxon>Eukaryota</taxon>
        <taxon>Haptista</taxon>
        <taxon>Haptophyta</taxon>
        <taxon>Pavlovophyceae</taxon>
        <taxon>Pavlovales</taxon>
        <taxon>Pavlovaceae</taxon>
        <taxon>Diacronema</taxon>
    </lineage>
</organism>
<feature type="compositionally biased region" description="Polar residues" evidence="1">
    <location>
        <begin position="138"/>
        <end position="148"/>
    </location>
</feature>
<sequence>MEVSPLEGAALALSAMFFVALALLVKIDALRRACPRFLGAAPAATPDPHDAAYNFQMALKIRRPRLNDDDAGLDEMDLALGDALVRVSVPFCRSSFSWAVESVAVDSEGGARSQQAHHSVESLATPLGGGGETRASMRASTSDPISSVPQAPAAGAASVFLKSDADGTVWLRWMGDPAPIFEVHASALHRTVLRAIPLSLLEVQRLAQERAHFLVALEYTRERALLEMGGADSPLVELAVPYLEFRLRPDAQLTFAPGSADFDGGRASSRPLGALSRALLACDRLLSEKGLPELTVGVEASISAADAASLGLARLRAAAVRQAVLAHIHTQIGERGATGPPADGSHASRLVTRAYGRRSWVRPGETSIRVRARAATSLATCDEPGDLRTPSKHRNARGPGADRQAA</sequence>
<feature type="transmembrane region" description="Helical" evidence="2">
    <location>
        <begin position="6"/>
        <end position="25"/>
    </location>
</feature>
<protein>
    <recommendedName>
        <fullName evidence="5">OmpA-like domain-containing protein</fullName>
    </recommendedName>
</protein>
<comment type="caution">
    <text evidence="3">The sequence shown here is derived from an EMBL/GenBank/DDBJ whole genome shotgun (WGS) entry which is preliminary data.</text>
</comment>
<dbReference type="Proteomes" id="UP000751190">
    <property type="component" value="Unassembled WGS sequence"/>
</dbReference>
<dbReference type="EMBL" id="JAGTXO010000032">
    <property type="protein sequence ID" value="KAG8460469.1"/>
    <property type="molecule type" value="Genomic_DNA"/>
</dbReference>
<keyword evidence="2" id="KW-0812">Transmembrane</keyword>
<keyword evidence="2" id="KW-0472">Membrane</keyword>
<keyword evidence="4" id="KW-1185">Reference proteome</keyword>
<feature type="region of interest" description="Disordered" evidence="1">
    <location>
        <begin position="110"/>
        <end position="148"/>
    </location>
</feature>
<keyword evidence="2" id="KW-1133">Transmembrane helix</keyword>